<feature type="compositionally biased region" description="Basic and acidic residues" evidence="1">
    <location>
        <begin position="715"/>
        <end position="727"/>
    </location>
</feature>
<feature type="region of interest" description="Disordered" evidence="1">
    <location>
        <begin position="683"/>
        <end position="741"/>
    </location>
</feature>
<dbReference type="Pfam" id="PF19044">
    <property type="entry name" value="P-loop_TraG"/>
    <property type="match status" value="1"/>
</dbReference>
<dbReference type="EMBL" id="LBTX01000004">
    <property type="protein sequence ID" value="KKQ50521.1"/>
    <property type="molecule type" value="Genomic_DNA"/>
</dbReference>
<sequence length="949" mass="105718">MNFLDLIKKKKTADGSAVPIDKPEVAVEARAADGTKQFVEGLVSIKDIIAPSAIEVDFNHIRIDNKYFRTCFVAGYPRFVGLNWLSTLINFDASLKTSMYIYPTDGKEILDDLRRKVAEMEAEISTDIQRGRVVNPATQAKLEDALNLQSDLVKGEERFFQFGLYMTLSSKTKEDLDRSTKNLESALGALMIISKKASLQMEEGFTSTLPLCSDKLNITRNMDTTSLASTFPFVSSDLSDDKGIMYGINEHNGSLVIFDRFSMQNYNSVVFASAGAGKSYMIKLEAMRSLMLGTDILVIDPENEYRSLAESVGGQYIAFGYGEESKINPFDLSLVVEEGENALNDKVLTLHKMFKIMLGAMDPMEESILDKAVMEAYKAKGITPDPESQKKEAPLIEDLYKALIGMEEEKAKNLAARLEKYIKGSFAGIFNQKTTINLKNSFVVFGIRNLEESLRPVAMHIILDYIWTIVKRELKKRILIVDEAWYLMQYDDSAAFLRGIVKRGRKYYLGVTTITQDVDDFLETPYGKEIVTNSAIQILLKQHSAAIDKVGETFYLSEGEKQLLLSADKGEGIFFAGQNHVAIQVIASDEEHKLITSNPEDLLRQKIAEKQAAIVKQELPQVIEEETENKDESPETKIGKKVDPAIVPTEAGISQVKEELKPVPTPEMAKEPMVSVPVTETKTEIKAEENLKPPTPTDAETPPLNPPLPATSDLQNKEDSESAEEKPQILFKSEVEESPEEILKKRIAQMEVQEKKEIEEHKIKEAEEAKNTQGGMGKFDGSVGALPKYQELFKSPTSKLPPLPPLPKFEAPKQSGNLPKFEAQKPSFLTQTEEKVIPQPPQLAKKAKVEFVPAPPPIKTDTPLNEEKIREKKGEEIKATEIKEVGETKQSPSPDVKTEVLPDTPSQKASEMQSKGDQEKKIDEAKPASTDGAGEAKMTYEELFGNDKT</sequence>
<comment type="caution">
    <text evidence="3">The sequence shown here is derived from an EMBL/GenBank/DDBJ whole genome shotgun (WGS) entry which is preliminary data.</text>
</comment>
<reference evidence="3 4" key="1">
    <citation type="journal article" date="2015" name="Nature">
        <title>rRNA introns, odd ribosomes, and small enigmatic genomes across a large radiation of phyla.</title>
        <authorList>
            <person name="Brown C.T."/>
            <person name="Hug L.A."/>
            <person name="Thomas B.C."/>
            <person name="Sharon I."/>
            <person name="Castelle C.J."/>
            <person name="Singh A."/>
            <person name="Wilkins M.J."/>
            <person name="Williams K.H."/>
            <person name="Banfield J.F."/>
        </authorList>
    </citation>
    <scope>NUCLEOTIDE SEQUENCE [LARGE SCALE GENOMIC DNA]</scope>
</reference>
<evidence type="ECO:0000256" key="1">
    <source>
        <dbReference type="SAM" id="MobiDB-lite"/>
    </source>
</evidence>
<feature type="domain" description="TraG P-loop" evidence="2">
    <location>
        <begin position="262"/>
        <end position="571"/>
    </location>
</feature>
<feature type="compositionally biased region" description="Basic and acidic residues" evidence="1">
    <location>
        <begin position="865"/>
        <end position="887"/>
    </location>
</feature>
<dbReference type="InterPro" id="IPR027417">
    <property type="entry name" value="P-loop_NTPase"/>
</dbReference>
<proteinExistence type="predicted"/>
<organism evidence="3 4">
    <name type="scientific">Candidatus Shapirobacteria bacterium GW2011_GWE1_38_10</name>
    <dbReference type="NCBI Taxonomy" id="1618488"/>
    <lineage>
        <taxon>Bacteria</taxon>
        <taxon>Candidatus Shapironibacteriota</taxon>
    </lineage>
</organism>
<evidence type="ECO:0000259" key="2">
    <source>
        <dbReference type="Pfam" id="PF19044"/>
    </source>
</evidence>
<dbReference type="Gene3D" id="3.40.50.300">
    <property type="entry name" value="P-loop containing nucleotide triphosphate hydrolases"/>
    <property type="match status" value="1"/>
</dbReference>
<protein>
    <submittedName>
        <fullName evidence="3">Type IV secretory pathway VirB4 component-like protein</fullName>
    </submittedName>
</protein>
<accession>A0A0G0LCZ7</accession>
<dbReference type="Proteomes" id="UP000034231">
    <property type="component" value="Unassembled WGS sequence"/>
</dbReference>
<name>A0A0G0LCZ7_9BACT</name>
<feature type="compositionally biased region" description="Basic and acidic residues" evidence="1">
    <location>
        <begin position="914"/>
        <end position="926"/>
    </location>
</feature>
<evidence type="ECO:0000313" key="3">
    <source>
        <dbReference type="EMBL" id="KKQ50521.1"/>
    </source>
</evidence>
<dbReference type="Gene3D" id="1.10.8.730">
    <property type="match status" value="1"/>
</dbReference>
<dbReference type="PANTHER" id="PTHR30121">
    <property type="entry name" value="UNCHARACTERIZED PROTEIN YJGR-RELATED"/>
    <property type="match status" value="1"/>
</dbReference>
<feature type="region of interest" description="Disordered" evidence="1">
    <location>
        <begin position="758"/>
        <end position="949"/>
    </location>
</feature>
<feature type="compositionally biased region" description="Basic and acidic residues" evidence="1">
    <location>
        <begin position="758"/>
        <end position="770"/>
    </location>
</feature>
<dbReference type="PANTHER" id="PTHR30121:SF6">
    <property type="entry name" value="SLR6007 PROTEIN"/>
    <property type="match status" value="1"/>
</dbReference>
<dbReference type="AlphaFoldDB" id="A0A0G0LCZ7"/>
<gene>
    <name evidence="3" type="ORF">US68_C0004G0003</name>
</gene>
<dbReference type="SUPFAM" id="SSF52540">
    <property type="entry name" value="P-loop containing nucleoside triphosphate hydrolases"/>
    <property type="match status" value="1"/>
</dbReference>
<dbReference type="InterPro" id="IPR051162">
    <property type="entry name" value="T4SS_component"/>
</dbReference>
<evidence type="ECO:0000313" key="4">
    <source>
        <dbReference type="Proteomes" id="UP000034231"/>
    </source>
</evidence>
<dbReference type="InterPro" id="IPR043964">
    <property type="entry name" value="P-loop_TraG"/>
</dbReference>
<dbReference type="CDD" id="cd01127">
    <property type="entry name" value="TrwB_TraG_TraD_VirD4"/>
    <property type="match status" value="1"/>
</dbReference>
<feature type="compositionally biased region" description="Polar residues" evidence="1">
    <location>
        <begin position="904"/>
        <end position="913"/>
    </location>
</feature>
<dbReference type="NCBIfam" id="NF045971">
    <property type="entry name" value="conju_CD1110"/>
    <property type="match status" value="1"/>
</dbReference>